<dbReference type="RefSeq" id="WP_066615746.1">
    <property type="nucleotide sequence ID" value="NZ_JBHSYQ010000003.1"/>
</dbReference>
<dbReference type="Gene3D" id="2.70.98.10">
    <property type="match status" value="1"/>
</dbReference>
<dbReference type="PANTHER" id="PTHR10091">
    <property type="entry name" value="ALDOSE-1-EPIMERASE"/>
    <property type="match status" value="1"/>
</dbReference>
<feature type="chain" id="PRO_5045889597" description="Aldose 1-epimerase" evidence="12">
    <location>
        <begin position="23"/>
        <end position="395"/>
    </location>
</feature>
<sequence length="395" mass="43485">MMILFRKTVPAFLLASLMYASACTQNSNQEQADSSKTETAEGQQAQLPDASKFQSTIDEKQTDLYVLKNKNNAQAAITNYGGRVVSLLVPDKNGKLTDVVVGSGSVKEFAQGADTFFGAVVGRYGNRIAKGKFTLNGKEYTLATNNGANHLHGGNKGFSRVVWNANKIDDQTLELTYLSKDMEEGYPGNLNVKLTYTLTDENELKINYQATTDKPTIVNLTNHTYFNLNGEGSGDILGHQLQINADKYNPVDSTLIPTGIEPVANTPFDFKQATTIGARIENQNQQLQYGKGYDHNFVLNRSAQDDMFHAATVVGEKSGIKMDIYTQEPGLQFYSGNFMDATHTLKSGAKDEFRTAFCLETQHFPDSPNQSSFPSTVLKPGETYNTTSVYKFSVK</sequence>
<dbReference type="InterPro" id="IPR008183">
    <property type="entry name" value="Aldose_1/G6P_1-epimerase"/>
</dbReference>
<keyword evidence="9 11" id="KW-0413">Isomerase</keyword>
<evidence type="ECO:0000256" key="5">
    <source>
        <dbReference type="ARBA" id="ARBA00011245"/>
    </source>
</evidence>
<comment type="pathway">
    <text evidence="3 11">Carbohydrate metabolism; hexose metabolism.</text>
</comment>
<dbReference type="Proteomes" id="UP001596405">
    <property type="component" value="Unassembled WGS sequence"/>
</dbReference>
<dbReference type="EC" id="5.1.3.3" evidence="6 11"/>
<comment type="cofactor">
    <cofactor evidence="2">
        <name>Ca(2+)</name>
        <dbReference type="ChEBI" id="CHEBI:29108"/>
    </cofactor>
</comment>
<evidence type="ECO:0000256" key="7">
    <source>
        <dbReference type="ARBA" id="ARBA00014165"/>
    </source>
</evidence>
<reference evidence="14" key="1">
    <citation type="journal article" date="2019" name="Int. J. Syst. Evol. Microbiol.">
        <title>The Global Catalogue of Microorganisms (GCM) 10K type strain sequencing project: providing services to taxonomists for standard genome sequencing and annotation.</title>
        <authorList>
            <consortium name="The Broad Institute Genomics Platform"/>
            <consortium name="The Broad Institute Genome Sequencing Center for Infectious Disease"/>
            <person name="Wu L."/>
            <person name="Ma J."/>
        </authorList>
    </citation>
    <scope>NUCLEOTIDE SEQUENCE [LARGE SCALE GENOMIC DNA]</scope>
    <source>
        <strain evidence="14">CGMCC 4.7393</strain>
    </source>
</reference>
<keyword evidence="12" id="KW-0732">Signal</keyword>
<evidence type="ECO:0000256" key="8">
    <source>
        <dbReference type="ARBA" id="ARBA00022837"/>
    </source>
</evidence>
<dbReference type="InterPro" id="IPR011013">
    <property type="entry name" value="Gal_mutarotase_sf_dom"/>
</dbReference>
<feature type="signal peptide" evidence="12">
    <location>
        <begin position="1"/>
        <end position="22"/>
    </location>
</feature>
<evidence type="ECO:0000256" key="10">
    <source>
        <dbReference type="ARBA" id="ARBA00023277"/>
    </source>
</evidence>
<dbReference type="InterPro" id="IPR018052">
    <property type="entry name" value="Ald1_epimerase_CS"/>
</dbReference>
<evidence type="ECO:0000256" key="6">
    <source>
        <dbReference type="ARBA" id="ARBA00013185"/>
    </source>
</evidence>
<comment type="similarity">
    <text evidence="4 11">Belongs to the aldose epimerase family.</text>
</comment>
<keyword evidence="10 11" id="KW-0119">Carbohydrate metabolism</keyword>
<dbReference type="InterPro" id="IPR015443">
    <property type="entry name" value="Aldose_1-epimerase"/>
</dbReference>
<dbReference type="PIRSF" id="PIRSF005096">
    <property type="entry name" value="GALM"/>
    <property type="match status" value="1"/>
</dbReference>
<evidence type="ECO:0000256" key="11">
    <source>
        <dbReference type="PIRNR" id="PIRNR005096"/>
    </source>
</evidence>
<keyword evidence="14" id="KW-1185">Reference proteome</keyword>
<dbReference type="InterPro" id="IPR014718">
    <property type="entry name" value="GH-type_carb-bd"/>
</dbReference>
<organism evidence="13 14">
    <name type="scientific">Rufibacter roseus</name>
    <dbReference type="NCBI Taxonomy" id="1567108"/>
    <lineage>
        <taxon>Bacteria</taxon>
        <taxon>Pseudomonadati</taxon>
        <taxon>Bacteroidota</taxon>
        <taxon>Cytophagia</taxon>
        <taxon>Cytophagales</taxon>
        <taxon>Hymenobacteraceae</taxon>
        <taxon>Rufibacter</taxon>
    </lineage>
</organism>
<evidence type="ECO:0000256" key="2">
    <source>
        <dbReference type="ARBA" id="ARBA00001913"/>
    </source>
</evidence>
<evidence type="ECO:0000256" key="9">
    <source>
        <dbReference type="ARBA" id="ARBA00023235"/>
    </source>
</evidence>
<evidence type="ECO:0000313" key="13">
    <source>
        <dbReference type="EMBL" id="MFC6997411.1"/>
    </source>
</evidence>
<dbReference type="GO" id="GO:0016853">
    <property type="term" value="F:isomerase activity"/>
    <property type="evidence" value="ECO:0007669"/>
    <property type="project" value="UniProtKB-KW"/>
</dbReference>
<dbReference type="PROSITE" id="PS00545">
    <property type="entry name" value="ALDOSE_1_EPIMERASE"/>
    <property type="match status" value="1"/>
</dbReference>
<dbReference type="Pfam" id="PF01263">
    <property type="entry name" value="Aldose_epim"/>
    <property type="match status" value="1"/>
</dbReference>
<gene>
    <name evidence="13" type="ORF">ACFQHR_07230</name>
</gene>
<comment type="caution">
    <text evidence="13">The sequence shown here is derived from an EMBL/GenBank/DDBJ whole genome shotgun (WGS) entry which is preliminary data.</text>
</comment>
<keyword evidence="8" id="KW-0106">Calcium</keyword>
<dbReference type="NCBIfam" id="NF008277">
    <property type="entry name" value="PRK11055.1"/>
    <property type="match status" value="1"/>
</dbReference>
<accession>A0ABW2DKV8</accession>
<dbReference type="EMBL" id="JBHSYQ010000003">
    <property type="protein sequence ID" value="MFC6997411.1"/>
    <property type="molecule type" value="Genomic_DNA"/>
</dbReference>
<dbReference type="InterPro" id="IPR047215">
    <property type="entry name" value="Galactose_mutarotase-like"/>
</dbReference>
<dbReference type="PANTHER" id="PTHR10091:SF0">
    <property type="entry name" value="GALACTOSE MUTAROTASE"/>
    <property type="match status" value="1"/>
</dbReference>
<evidence type="ECO:0000256" key="4">
    <source>
        <dbReference type="ARBA" id="ARBA00006206"/>
    </source>
</evidence>
<evidence type="ECO:0000313" key="14">
    <source>
        <dbReference type="Proteomes" id="UP001596405"/>
    </source>
</evidence>
<proteinExistence type="inferred from homology"/>
<dbReference type="CDD" id="cd09019">
    <property type="entry name" value="galactose_mutarotase_like"/>
    <property type="match status" value="1"/>
</dbReference>
<comment type="subunit">
    <text evidence="5">Monomer.</text>
</comment>
<evidence type="ECO:0000256" key="1">
    <source>
        <dbReference type="ARBA" id="ARBA00001614"/>
    </source>
</evidence>
<protein>
    <recommendedName>
        <fullName evidence="7 11">Aldose 1-epimerase</fullName>
        <ecNumber evidence="6 11">5.1.3.3</ecNumber>
    </recommendedName>
</protein>
<name>A0ABW2DKV8_9BACT</name>
<comment type="catalytic activity">
    <reaction evidence="1 11">
        <text>alpha-D-glucose = beta-D-glucose</text>
        <dbReference type="Rhea" id="RHEA:10264"/>
        <dbReference type="ChEBI" id="CHEBI:15903"/>
        <dbReference type="ChEBI" id="CHEBI:17925"/>
        <dbReference type="EC" id="5.1.3.3"/>
    </reaction>
</comment>
<dbReference type="SUPFAM" id="SSF74650">
    <property type="entry name" value="Galactose mutarotase-like"/>
    <property type="match status" value="1"/>
</dbReference>
<evidence type="ECO:0000256" key="3">
    <source>
        <dbReference type="ARBA" id="ARBA00005028"/>
    </source>
</evidence>
<evidence type="ECO:0000256" key="12">
    <source>
        <dbReference type="SAM" id="SignalP"/>
    </source>
</evidence>